<dbReference type="EMBL" id="JAEACU010000001">
    <property type="protein sequence ID" value="KAH7546425.1"/>
    <property type="molecule type" value="Genomic_DNA"/>
</dbReference>
<protein>
    <recommendedName>
        <fullName evidence="9">GOLD domain-containing protein</fullName>
    </recommendedName>
</protein>
<evidence type="ECO:0000256" key="3">
    <source>
        <dbReference type="ARBA" id="ARBA00022692"/>
    </source>
</evidence>
<evidence type="ECO:0000259" key="9">
    <source>
        <dbReference type="PROSITE" id="PS50866"/>
    </source>
</evidence>
<dbReference type="InterPro" id="IPR015720">
    <property type="entry name" value="Emp24-like"/>
</dbReference>
<dbReference type="GO" id="GO:0016020">
    <property type="term" value="C:membrane"/>
    <property type="evidence" value="ECO:0007669"/>
    <property type="project" value="UniProtKB-SubCell"/>
</dbReference>
<comment type="similarity">
    <text evidence="2 7">Belongs to the EMP24/GP25L family.</text>
</comment>
<evidence type="ECO:0000256" key="2">
    <source>
        <dbReference type="ARBA" id="ARBA00007104"/>
    </source>
</evidence>
<comment type="subcellular location">
    <subcellularLocation>
        <location evidence="1 7">Membrane</location>
        <topology evidence="1 7">Single-pass type I membrane protein</topology>
    </subcellularLocation>
</comment>
<evidence type="ECO:0000256" key="5">
    <source>
        <dbReference type="ARBA" id="ARBA00022989"/>
    </source>
</evidence>
<reference evidence="10" key="1">
    <citation type="journal article" date="2021" name="Front. Plant Sci.">
        <title>Chromosome-Scale Genome Assembly for Chinese Sour Jujube and Insights Into Its Genome Evolution and Domestication Signature.</title>
        <authorList>
            <person name="Shen L.-Y."/>
            <person name="Luo H."/>
            <person name="Wang X.-L."/>
            <person name="Wang X.-M."/>
            <person name="Qiu X.-J."/>
            <person name="Liu H."/>
            <person name="Zhou S.-S."/>
            <person name="Jia K.-H."/>
            <person name="Nie S."/>
            <person name="Bao Y.-T."/>
            <person name="Zhang R.-G."/>
            <person name="Yun Q.-Z."/>
            <person name="Chai Y.-H."/>
            <person name="Lu J.-Y."/>
            <person name="Li Y."/>
            <person name="Zhao S.-W."/>
            <person name="Mao J.-F."/>
            <person name="Jia S.-G."/>
            <person name="Mao Y.-M."/>
        </authorList>
    </citation>
    <scope>NUCLEOTIDE SEQUENCE</scope>
    <source>
        <strain evidence="10">AT0</strain>
        <tissue evidence="10">Leaf</tissue>
    </source>
</reference>
<dbReference type="PANTHER" id="PTHR22811">
    <property type="entry name" value="TRANSMEMBRANE EMP24 DOMAIN-CONTAINING PROTEIN"/>
    <property type="match status" value="1"/>
</dbReference>
<evidence type="ECO:0000256" key="7">
    <source>
        <dbReference type="RuleBase" id="RU003827"/>
    </source>
</evidence>
<keyword evidence="5 8" id="KW-1133">Transmembrane helix</keyword>
<sequence>MKTRTGAQWSEHHSPGQWTLAFYPKLIEGWSLSLVSSAGISGQINPNEGHPLPDSHKLTLRVTSQYGNTLHSADHQDSGQFSFAAAEAGSYMTCFFAPDHKPETSLTVDFDWRTGVSAQDWSNVAKKGSVELMELGLKKMLDTVTTIHGEMFHLHLKEEEMQELNKSTSTKMTVFTLLSIVICLLVAGMQLWHLKTFFEKKKLI</sequence>
<dbReference type="SMART" id="SM01190">
    <property type="entry name" value="EMP24_GP25L"/>
    <property type="match status" value="1"/>
</dbReference>
<keyword evidence="6 8" id="KW-0472">Membrane</keyword>
<keyword evidence="4" id="KW-0732">Signal</keyword>
<evidence type="ECO:0000256" key="1">
    <source>
        <dbReference type="ARBA" id="ARBA00004479"/>
    </source>
</evidence>
<feature type="transmembrane region" description="Helical" evidence="8">
    <location>
        <begin position="172"/>
        <end position="192"/>
    </location>
</feature>
<dbReference type="Proteomes" id="UP000813462">
    <property type="component" value="Unassembled WGS sequence"/>
</dbReference>
<accession>A0A978W391</accession>
<organism evidence="10 11">
    <name type="scientific">Ziziphus jujuba var. spinosa</name>
    <dbReference type="NCBI Taxonomy" id="714518"/>
    <lineage>
        <taxon>Eukaryota</taxon>
        <taxon>Viridiplantae</taxon>
        <taxon>Streptophyta</taxon>
        <taxon>Embryophyta</taxon>
        <taxon>Tracheophyta</taxon>
        <taxon>Spermatophyta</taxon>
        <taxon>Magnoliopsida</taxon>
        <taxon>eudicotyledons</taxon>
        <taxon>Gunneridae</taxon>
        <taxon>Pentapetalae</taxon>
        <taxon>rosids</taxon>
        <taxon>fabids</taxon>
        <taxon>Rosales</taxon>
        <taxon>Rhamnaceae</taxon>
        <taxon>Paliureae</taxon>
        <taxon>Ziziphus</taxon>
    </lineage>
</organism>
<evidence type="ECO:0000313" key="11">
    <source>
        <dbReference type="Proteomes" id="UP000813462"/>
    </source>
</evidence>
<proteinExistence type="inferred from homology"/>
<dbReference type="PROSITE" id="PS50866">
    <property type="entry name" value="GOLD"/>
    <property type="match status" value="1"/>
</dbReference>
<evidence type="ECO:0000256" key="8">
    <source>
        <dbReference type="SAM" id="Phobius"/>
    </source>
</evidence>
<dbReference type="AlphaFoldDB" id="A0A978W391"/>
<comment type="caution">
    <text evidence="10">The sequence shown here is derived from an EMBL/GenBank/DDBJ whole genome shotgun (WGS) entry which is preliminary data.</text>
</comment>
<evidence type="ECO:0000256" key="6">
    <source>
        <dbReference type="ARBA" id="ARBA00023136"/>
    </source>
</evidence>
<evidence type="ECO:0000256" key="4">
    <source>
        <dbReference type="ARBA" id="ARBA00022729"/>
    </source>
</evidence>
<gene>
    <name evidence="10" type="ORF">FEM48_Zijuj01G0199500</name>
</gene>
<dbReference type="InterPro" id="IPR009038">
    <property type="entry name" value="GOLD_dom"/>
</dbReference>
<dbReference type="Pfam" id="PF01105">
    <property type="entry name" value="EMP24_GP25L"/>
    <property type="match status" value="1"/>
</dbReference>
<feature type="domain" description="GOLD" evidence="9">
    <location>
        <begin position="58"/>
        <end position="114"/>
    </location>
</feature>
<keyword evidence="3 7" id="KW-0812">Transmembrane</keyword>
<name>A0A978W391_ZIZJJ</name>
<evidence type="ECO:0000313" key="10">
    <source>
        <dbReference type="EMBL" id="KAH7546425.1"/>
    </source>
</evidence>